<dbReference type="PRINTS" id="PR00125">
    <property type="entry name" value="ATPASEDELTA"/>
</dbReference>
<dbReference type="AlphaFoldDB" id="A0A7W5Z183"/>
<keyword evidence="4 8" id="KW-0406">Ion transport</keyword>
<dbReference type="RefSeq" id="WP_343052393.1">
    <property type="nucleotide sequence ID" value="NZ_JACICC010000001.1"/>
</dbReference>
<evidence type="ECO:0000256" key="2">
    <source>
        <dbReference type="ARBA" id="ARBA00022448"/>
    </source>
</evidence>
<dbReference type="NCBIfam" id="TIGR01145">
    <property type="entry name" value="ATP_synt_delta"/>
    <property type="match status" value="1"/>
</dbReference>
<keyword evidence="7 8" id="KW-0066">ATP synthesis</keyword>
<comment type="caution">
    <text evidence="9">The sequence shown here is derived from an EMBL/GenBank/DDBJ whole genome shotgun (WGS) entry which is preliminary data.</text>
</comment>
<evidence type="ECO:0000256" key="1">
    <source>
        <dbReference type="ARBA" id="ARBA00004370"/>
    </source>
</evidence>
<dbReference type="Proteomes" id="UP000537592">
    <property type="component" value="Unassembled WGS sequence"/>
</dbReference>
<organism evidence="9 10">
    <name type="scientific">Pseudochelatococcus contaminans</name>
    <dbReference type="NCBI Taxonomy" id="1538103"/>
    <lineage>
        <taxon>Bacteria</taxon>
        <taxon>Pseudomonadati</taxon>
        <taxon>Pseudomonadota</taxon>
        <taxon>Alphaproteobacteria</taxon>
        <taxon>Hyphomicrobiales</taxon>
        <taxon>Chelatococcaceae</taxon>
        <taxon>Pseudochelatococcus</taxon>
    </lineage>
</organism>
<name>A0A7W5Z183_9HYPH</name>
<sequence>MSKGGSIVSGVAGRYATALFELTAEEKNIDAVTADLDRFDALIVESDDLARLVRVPVFTAEQQLAAISAVLDKAGIGGTAGNFIRLVASNHRLFLVREIIKAYKALVAESRGIVRAEVTLAEEPSPKALEEIKTSLQGAAKGGEVILDVKVNPAILGGIIVKLGSRLVDASLRYKLNSIRLALKEVG</sequence>
<dbReference type="PANTHER" id="PTHR11910">
    <property type="entry name" value="ATP SYNTHASE DELTA CHAIN"/>
    <property type="match status" value="1"/>
</dbReference>
<evidence type="ECO:0000313" key="9">
    <source>
        <dbReference type="EMBL" id="MBB3808195.1"/>
    </source>
</evidence>
<dbReference type="InterPro" id="IPR000711">
    <property type="entry name" value="ATPase_OSCP/dsu"/>
</dbReference>
<comment type="function">
    <text evidence="8">This protein is part of the stalk that links CF(0) to CF(1). It either transmits conformational changes from CF(0) to CF(1) or is implicated in proton conduction.</text>
</comment>
<protein>
    <recommendedName>
        <fullName evidence="8">ATP synthase subunit delta</fullName>
    </recommendedName>
    <alternativeName>
        <fullName evidence="8">ATP synthase F(1) sector subunit delta</fullName>
    </alternativeName>
    <alternativeName>
        <fullName evidence="8">F-type ATPase subunit delta</fullName>
        <shortName evidence="8">F-ATPase subunit delta</shortName>
    </alternativeName>
</protein>
<evidence type="ECO:0000256" key="5">
    <source>
        <dbReference type="ARBA" id="ARBA00023136"/>
    </source>
</evidence>
<reference evidence="9 10" key="1">
    <citation type="submission" date="2020-08" db="EMBL/GenBank/DDBJ databases">
        <title>Genomic Encyclopedia of Type Strains, Phase IV (KMG-IV): sequencing the most valuable type-strain genomes for metagenomic binning, comparative biology and taxonomic classification.</title>
        <authorList>
            <person name="Goeker M."/>
        </authorList>
    </citation>
    <scope>NUCLEOTIDE SEQUENCE [LARGE SCALE GENOMIC DNA]</scope>
    <source>
        <strain evidence="9 10">DSM 28760</strain>
    </source>
</reference>
<dbReference type="Gene3D" id="1.10.520.20">
    <property type="entry name" value="N-terminal domain of the delta subunit of the F1F0-ATP synthase"/>
    <property type="match status" value="1"/>
</dbReference>
<dbReference type="PROSITE" id="PS00389">
    <property type="entry name" value="ATPASE_DELTA"/>
    <property type="match status" value="1"/>
</dbReference>
<dbReference type="NCBIfam" id="NF004406">
    <property type="entry name" value="PRK05758.3-2"/>
    <property type="match status" value="1"/>
</dbReference>
<evidence type="ECO:0000256" key="8">
    <source>
        <dbReference type="HAMAP-Rule" id="MF_01416"/>
    </source>
</evidence>
<accession>A0A7W5Z183</accession>
<evidence type="ECO:0000313" key="10">
    <source>
        <dbReference type="Proteomes" id="UP000537592"/>
    </source>
</evidence>
<comment type="subcellular location">
    <subcellularLocation>
        <location evidence="8">Cell membrane</location>
        <topology evidence="8">Peripheral membrane protein</topology>
    </subcellularLocation>
    <subcellularLocation>
        <location evidence="1">Membrane</location>
    </subcellularLocation>
</comment>
<dbReference type="GO" id="GO:0045259">
    <property type="term" value="C:proton-transporting ATP synthase complex"/>
    <property type="evidence" value="ECO:0007669"/>
    <property type="project" value="UniProtKB-KW"/>
</dbReference>
<evidence type="ECO:0000256" key="6">
    <source>
        <dbReference type="ARBA" id="ARBA00023196"/>
    </source>
</evidence>
<comment type="function">
    <text evidence="8">F(1)F(0) ATP synthase produces ATP from ADP in the presence of a proton or sodium gradient. F-type ATPases consist of two structural domains, F(1) containing the extramembraneous catalytic core and F(0) containing the membrane proton channel, linked together by a central stalk and a peripheral stalk. During catalysis, ATP synthesis in the catalytic domain of F(1) is coupled via a rotary mechanism of the central stalk subunits to proton translocation.</text>
</comment>
<gene>
    <name evidence="8" type="primary">atpH</name>
    <name evidence="9" type="ORF">FHS81_000249</name>
</gene>
<keyword evidence="3 8" id="KW-0375">Hydrogen ion transport</keyword>
<dbReference type="SUPFAM" id="SSF47928">
    <property type="entry name" value="N-terminal domain of the delta subunit of the F1F0-ATP synthase"/>
    <property type="match status" value="1"/>
</dbReference>
<evidence type="ECO:0000256" key="3">
    <source>
        <dbReference type="ARBA" id="ARBA00022781"/>
    </source>
</evidence>
<dbReference type="InterPro" id="IPR020781">
    <property type="entry name" value="ATPase_OSCP/d_CS"/>
</dbReference>
<dbReference type="InterPro" id="IPR026015">
    <property type="entry name" value="ATP_synth_OSCP/delta_N_sf"/>
</dbReference>
<dbReference type="GO" id="GO:0046933">
    <property type="term" value="F:proton-transporting ATP synthase activity, rotational mechanism"/>
    <property type="evidence" value="ECO:0007669"/>
    <property type="project" value="UniProtKB-UniRule"/>
</dbReference>
<keyword evidence="2 8" id="KW-0813">Transport</keyword>
<dbReference type="GO" id="GO:0005886">
    <property type="term" value="C:plasma membrane"/>
    <property type="evidence" value="ECO:0007669"/>
    <property type="project" value="UniProtKB-SubCell"/>
</dbReference>
<comment type="similarity">
    <text evidence="8">Belongs to the ATPase delta chain family.</text>
</comment>
<keyword evidence="6 8" id="KW-0139">CF(1)</keyword>
<dbReference type="EMBL" id="JACICC010000001">
    <property type="protein sequence ID" value="MBB3808195.1"/>
    <property type="molecule type" value="Genomic_DNA"/>
</dbReference>
<dbReference type="Pfam" id="PF00213">
    <property type="entry name" value="OSCP"/>
    <property type="match status" value="1"/>
</dbReference>
<keyword evidence="8" id="KW-1003">Cell membrane</keyword>
<evidence type="ECO:0000256" key="7">
    <source>
        <dbReference type="ARBA" id="ARBA00023310"/>
    </source>
</evidence>
<evidence type="ECO:0000256" key="4">
    <source>
        <dbReference type="ARBA" id="ARBA00023065"/>
    </source>
</evidence>
<proteinExistence type="inferred from homology"/>
<dbReference type="HAMAP" id="MF_01416">
    <property type="entry name" value="ATP_synth_delta_bact"/>
    <property type="match status" value="1"/>
</dbReference>
<keyword evidence="5 8" id="KW-0472">Membrane</keyword>
<keyword evidence="10" id="KW-1185">Reference proteome</keyword>